<dbReference type="GO" id="GO:0005886">
    <property type="term" value="C:plasma membrane"/>
    <property type="evidence" value="ECO:0007669"/>
    <property type="project" value="TreeGrafter"/>
</dbReference>
<comment type="caution">
    <text evidence="2">The sequence shown here is derived from an EMBL/GenBank/DDBJ whole genome shotgun (WGS) entry which is preliminary data.</text>
</comment>
<protein>
    <submittedName>
        <fullName evidence="2">PTS mannose transporter subunit IID</fullName>
    </submittedName>
</protein>
<dbReference type="RefSeq" id="WP_144688041.1">
    <property type="nucleotide sequence ID" value="NZ_VLLQ01000004.1"/>
</dbReference>
<feature type="transmembrane region" description="Helical" evidence="1">
    <location>
        <begin position="264"/>
        <end position="282"/>
    </location>
</feature>
<dbReference type="AlphaFoldDB" id="A0A7K0G865"/>
<dbReference type="PROSITE" id="PS51108">
    <property type="entry name" value="PTS_EIID"/>
    <property type="match status" value="1"/>
</dbReference>
<feature type="transmembrane region" description="Helical" evidence="1">
    <location>
        <begin position="151"/>
        <end position="168"/>
    </location>
</feature>
<dbReference type="Proteomes" id="UP000470010">
    <property type="component" value="Unassembled WGS sequence"/>
</dbReference>
<dbReference type="Pfam" id="PF03613">
    <property type="entry name" value="EIID-AGA"/>
    <property type="match status" value="1"/>
</dbReference>
<dbReference type="GO" id="GO:0009401">
    <property type="term" value="P:phosphoenolpyruvate-dependent sugar phosphotransferase system"/>
    <property type="evidence" value="ECO:0007669"/>
    <property type="project" value="InterPro"/>
</dbReference>
<dbReference type="PANTHER" id="PTHR32502:SF23">
    <property type="entry name" value="TRANSPORT PROTEIN, PTS SYSTEM"/>
    <property type="match status" value="1"/>
</dbReference>
<feature type="transmembrane region" description="Helical" evidence="1">
    <location>
        <begin position="199"/>
        <end position="220"/>
    </location>
</feature>
<evidence type="ECO:0000313" key="2">
    <source>
        <dbReference type="EMBL" id="MRX79861.1"/>
    </source>
</evidence>
<feature type="transmembrane region" description="Helical" evidence="1">
    <location>
        <begin position="78"/>
        <end position="97"/>
    </location>
</feature>
<feature type="transmembrane region" description="Helical" evidence="1">
    <location>
        <begin position="240"/>
        <end position="257"/>
    </location>
</feature>
<feature type="transmembrane region" description="Helical" evidence="1">
    <location>
        <begin position="118"/>
        <end position="145"/>
    </location>
</feature>
<dbReference type="InterPro" id="IPR004704">
    <property type="entry name" value="PTS_IID_man"/>
</dbReference>
<name>A0A7K0G865_9ACTN</name>
<organism evidence="2 3">
    <name type="scientific">Enorma shizhengliae</name>
    <dbReference type="NCBI Taxonomy" id="2606615"/>
    <lineage>
        <taxon>Bacteria</taxon>
        <taxon>Bacillati</taxon>
        <taxon>Actinomycetota</taxon>
        <taxon>Coriobacteriia</taxon>
        <taxon>Coriobacteriales</taxon>
        <taxon>Coriobacteriaceae</taxon>
        <taxon>Enorma</taxon>
    </lineage>
</organism>
<evidence type="ECO:0000256" key="1">
    <source>
        <dbReference type="SAM" id="Phobius"/>
    </source>
</evidence>
<gene>
    <name evidence="2" type="ORF">GJE22_04515</name>
</gene>
<evidence type="ECO:0000313" key="3">
    <source>
        <dbReference type="Proteomes" id="UP000470010"/>
    </source>
</evidence>
<dbReference type="PANTHER" id="PTHR32502">
    <property type="entry name" value="N-ACETYLGALACTOSAMINE PERMEASE II COMPONENT-RELATED"/>
    <property type="match status" value="1"/>
</dbReference>
<keyword evidence="1" id="KW-0812">Transmembrane</keyword>
<keyword evidence="1" id="KW-0472">Membrane</keyword>
<dbReference type="EMBL" id="VTFZ01000004">
    <property type="protein sequence ID" value="MRX79861.1"/>
    <property type="molecule type" value="Genomic_DNA"/>
</dbReference>
<reference evidence="3" key="1">
    <citation type="submission" date="2019-08" db="EMBL/GenBank/DDBJ databases">
        <title>Arthrobacter sp. nov., isolated from plateau pika and Tibetan wild ass.</title>
        <authorList>
            <person name="Ge Y."/>
        </authorList>
    </citation>
    <scope>NUCLEOTIDE SEQUENCE [LARGE SCALE GENOMIC DNA]</scope>
    <source>
        <strain evidence="3">HF-1365</strain>
    </source>
</reference>
<accession>A0A7K0G865</accession>
<keyword evidence="1" id="KW-1133">Transmembrane helix</keyword>
<proteinExistence type="predicted"/>
<sequence>MTSNETTQASAYKTGENAITKQDLTKAALSIGALGMEFSWTYANQMGLAFGMMVKKMLKKIYHDDPSGYAAALERHTAFFNITVCLAPFVGGIAMSMEERIAKGEMPPESVNDIKAALMGPLSGIGDAVFLTTIRVVAAGIAISLASQGNVLGPIIFLLLFNVPQYFLRVWGIHKGYEIGVSLLETAEQSGIMDKVIKAAGIIGMMVVGSMTCGMFWATLAVEFGSGDEVTTLQSVLDGIMPGMLGLAFMGLYYFLLKKKVSPMILILGTMVLGVVGVYFGILA</sequence>
<keyword evidence="3" id="KW-1185">Reference proteome</keyword>
<dbReference type="InterPro" id="IPR050303">
    <property type="entry name" value="GatZ_KbaZ_carbometab"/>
</dbReference>